<dbReference type="AlphaFoldDB" id="A0A9W9FFS8"/>
<feature type="region of interest" description="Disordered" evidence="1">
    <location>
        <begin position="1"/>
        <end position="84"/>
    </location>
</feature>
<dbReference type="EMBL" id="JAPQKI010000005">
    <property type="protein sequence ID" value="KAJ5099425.1"/>
    <property type="molecule type" value="Genomic_DNA"/>
</dbReference>
<dbReference type="PANTHER" id="PTHR21563:SF3">
    <property type="entry name" value="ZINC FINGER C3H1 DOMAIN-CONTAINING PROTEIN"/>
    <property type="match status" value="1"/>
</dbReference>
<feature type="compositionally biased region" description="Polar residues" evidence="1">
    <location>
        <begin position="55"/>
        <end position="74"/>
    </location>
</feature>
<feature type="compositionally biased region" description="Polar residues" evidence="1">
    <location>
        <begin position="24"/>
        <end position="39"/>
    </location>
</feature>
<sequence>MEQSHHELSEDSDDYEPPEPDTSAGSPSYSPHYTPSDNPSMKPGPLTALDENLGESVSQSVGEPQPETSMQGPSDPTGVPQHPTEFLGASRVRAPLDQASSTETDRQFTPYDSSLKMFRAYRFHPDYLQNVSDGYRSLTYSHNIDSTRTFCPYESSGGVCNDNTCGFQHFRDITLSDDKILVQMGALREGQTEEEKEAYVAGLKEIINGMRRDKVKEFSTVANEIAAYRRRVLQDPSRVLHL</sequence>
<dbReference type="Proteomes" id="UP001149074">
    <property type="component" value="Unassembled WGS sequence"/>
</dbReference>
<accession>A0A9W9FFS8</accession>
<dbReference type="RefSeq" id="XP_056475079.1">
    <property type="nucleotide sequence ID" value="XM_056618920.1"/>
</dbReference>
<name>A0A9W9FFS8_9EURO</name>
<proteinExistence type="predicted"/>
<evidence type="ECO:0000259" key="2">
    <source>
        <dbReference type="Pfam" id="PF10650"/>
    </source>
</evidence>
<dbReference type="PANTHER" id="PTHR21563">
    <property type="entry name" value="ZINC FINGER C3H1 DOMAIN-CONTAINING PROTEIN"/>
    <property type="match status" value="1"/>
</dbReference>
<gene>
    <name evidence="3" type="ORF">N7532_006426</name>
</gene>
<reference evidence="3" key="1">
    <citation type="submission" date="2022-11" db="EMBL/GenBank/DDBJ databases">
        <authorList>
            <person name="Petersen C."/>
        </authorList>
    </citation>
    <scope>NUCLEOTIDE SEQUENCE</scope>
    <source>
        <strain evidence="3">IBT 30761</strain>
    </source>
</reference>
<evidence type="ECO:0000313" key="4">
    <source>
        <dbReference type="Proteomes" id="UP001149074"/>
    </source>
</evidence>
<feature type="compositionally biased region" description="Acidic residues" evidence="1">
    <location>
        <begin position="10"/>
        <end position="19"/>
    </location>
</feature>
<feature type="domain" description="Putative zinc-finger" evidence="2">
    <location>
        <begin position="150"/>
        <end position="171"/>
    </location>
</feature>
<dbReference type="InterPro" id="IPR039278">
    <property type="entry name" value="Red1"/>
</dbReference>
<keyword evidence="4" id="KW-1185">Reference proteome</keyword>
<dbReference type="OrthoDB" id="1922977at2759"/>
<dbReference type="GO" id="GO:0005634">
    <property type="term" value="C:nucleus"/>
    <property type="evidence" value="ECO:0007669"/>
    <property type="project" value="TreeGrafter"/>
</dbReference>
<organism evidence="3 4">
    <name type="scientific">Penicillium argentinense</name>
    <dbReference type="NCBI Taxonomy" id="1131581"/>
    <lineage>
        <taxon>Eukaryota</taxon>
        <taxon>Fungi</taxon>
        <taxon>Dikarya</taxon>
        <taxon>Ascomycota</taxon>
        <taxon>Pezizomycotina</taxon>
        <taxon>Eurotiomycetes</taxon>
        <taxon>Eurotiomycetidae</taxon>
        <taxon>Eurotiales</taxon>
        <taxon>Aspergillaceae</taxon>
        <taxon>Penicillium</taxon>
    </lineage>
</organism>
<protein>
    <recommendedName>
        <fullName evidence="2">Putative zinc-finger domain-containing protein</fullName>
    </recommendedName>
</protein>
<comment type="caution">
    <text evidence="3">The sequence shown here is derived from an EMBL/GenBank/DDBJ whole genome shotgun (WGS) entry which is preliminary data.</text>
</comment>
<dbReference type="GO" id="GO:0000178">
    <property type="term" value="C:exosome (RNase complex)"/>
    <property type="evidence" value="ECO:0007669"/>
    <property type="project" value="TreeGrafter"/>
</dbReference>
<reference evidence="3" key="2">
    <citation type="journal article" date="2023" name="IMA Fungus">
        <title>Comparative genomic study of the Penicillium genus elucidates a diverse pangenome and 15 lateral gene transfer events.</title>
        <authorList>
            <person name="Petersen C."/>
            <person name="Sorensen T."/>
            <person name="Nielsen M.R."/>
            <person name="Sondergaard T.E."/>
            <person name="Sorensen J.L."/>
            <person name="Fitzpatrick D.A."/>
            <person name="Frisvad J.C."/>
            <person name="Nielsen K.L."/>
        </authorList>
    </citation>
    <scope>NUCLEOTIDE SEQUENCE</scope>
    <source>
        <strain evidence="3">IBT 30761</strain>
    </source>
</reference>
<dbReference type="InterPro" id="IPR019607">
    <property type="entry name" value="Putative_zinc-finger_domain"/>
</dbReference>
<evidence type="ECO:0000313" key="3">
    <source>
        <dbReference type="EMBL" id="KAJ5099425.1"/>
    </source>
</evidence>
<dbReference type="GeneID" id="81357899"/>
<evidence type="ECO:0000256" key="1">
    <source>
        <dbReference type="SAM" id="MobiDB-lite"/>
    </source>
</evidence>
<dbReference type="Pfam" id="PF10650">
    <property type="entry name" value="zf-C3H1"/>
    <property type="match status" value="1"/>
</dbReference>